<dbReference type="InterPro" id="IPR044060">
    <property type="entry name" value="Bacterial_rp_domain"/>
</dbReference>
<keyword evidence="3" id="KW-1185">Reference proteome</keyword>
<name>A0A1M4TDK1_9BURK</name>
<dbReference type="Proteomes" id="UP000184327">
    <property type="component" value="Unassembled WGS sequence"/>
</dbReference>
<dbReference type="Pfam" id="PF13946">
    <property type="entry name" value="DUF4214"/>
    <property type="match status" value="3"/>
</dbReference>
<dbReference type="Pfam" id="PF13688">
    <property type="entry name" value="Reprolysin_5"/>
    <property type="match status" value="1"/>
</dbReference>
<feature type="domain" description="Peptidase M12B" evidence="1">
    <location>
        <begin position="207"/>
        <end position="421"/>
    </location>
</feature>
<dbReference type="AlphaFoldDB" id="A0A1M4TDK1"/>
<gene>
    <name evidence="2" type="ORF">SAMN02745117_00290</name>
</gene>
<dbReference type="GO" id="GO:0006508">
    <property type="term" value="P:proteolysis"/>
    <property type="evidence" value="ECO:0007669"/>
    <property type="project" value="InterPro"/>
</dbReference>
<dbReference type="STRING" id="1122156.SAMN02745117_00290"/>
<reference evidence="2 3" key="1">
    <citation type="submission" date="2016-11" db="EMBL/GenBank/DDBJ databases">
        <authorList>
            <person name="Jaros S."/>
            <person name="Januszkiewicz K."/>
            <person name="Wedrychowicz H."/>
        </authorList>
    </citation>
    <scope>NUCLEOTIDE SEQUENCE [LARGE SCALE GENOMIC DNA]</scope>
    <source>
        <strain evidence="2 3">DSM 16112</strain>
    </source>
</reference>
<dbReference type="Gene3D" id="3.40.390.10">
    <property type="entry name" value="Collagenase (Catalytic Domain)"/>
    <property type="match status" value="1"/>
</dbReference>
<organism evidence="2 3">
    <name type="scientific">Lampropedia hyalina DSM 16112</name>
    <dbReference type="NCBI Taxonomy" id="1122156"/>
    <lineage>
        <taxon>Bacteria</taxon>
        <taxon>Pseudomonadati</taxon>
        <taxon>Pseudomonadota</taxon>
        <taxon>Betaproteobacteria</taxon>
        <taxon>Burkholderiales</taxon>
        <taxon>Comamonadaceae</taxon>
        <taxon>Lampropedia</taxon>
    </lineage>
</organism>
<dbReference type="InterPro" id="IPR038255">
    <property type="entry name" value="PBS_linker_sf"/>
</dbReference>
<dbReference type="InterPro" id="IPR025282">
    <property type="entry name" value="DUF4214"/>
</dbReference>
<dbReference type="EMBL" id="FQUZ01000002">
    <property type="protein sequence ID" value="SHE42582.1"/>
    <property type="molecule type" value="Genomic_DNA"/>
</dbReference>
<accession>A0A1M4TDK1</accession>
<evidence type="ECO:0000259" key="1">
    <source>
        <dbReference type="PROSITE" id="PS50215"/>
    </source>
</evidence>
<proteinExistence type="predicted"/>
<dbReference type="SUPFAM" id="SSF55486">
    <property type="entry name" value="Metalloproteases ('zincins'), catalytic domain"/>
    <property type="match status" value="1"/>
</dbReference>
<dbReference type="PROSITE" id="PS50215">
    <property type="entry name" value="ADAM_MEPRO"/>
    <property type="match status" value="1"/>
</dbReference>
<dbReference type="InterPro" id="IPR001590">
    <property type="entry name" value="Peptidase_M12B"/>
</dbReference>
<evidence type="ECO:0000313" key="3">
    <source>
        <dbReference type="Proteomes" id="UP000184327"/>
    </source>
</evidence>
<dbReference type="GO" id="GO:0004222">
    <property type="term" value="F:metalloendopeptidase activity"/>
    <property type="evidence" value="ECO:0007669"/>
    <property type="project" value="InterPro"/>
</dbReference>
<evidence type="ECO:0000313" key="2">
    <source>
        <dbReference type="EMBL" id="SHE42582.1"/>
    </source>
</evidence>
<dbReference type="InterPro" id="IPR024079">
    <property type="entry name" value="MetalloPept_cat_dom_sf"/>
</dbReference>
<protein>
    <recommendedName>
        <fullName evidence="1">Peptidase M12B domain-containing protein</fullName>
    </recommendedName>
</protein>
<dbReference type="Gene3D" id="1.10.3130.20">
    <property type="entry name" value="Phycobilisome linker domain"/>
    <property type="match status" value="2"/>
</dbReference>
<sequence>MALWYTQSVRAQALDSSGQSVLLELDLGDTLNHADMLQRMDFLPAGESIKMNRVLLDDDTEHALVLQKFDLYHADARIMVQRDGGEQWQSPKEYSLFRGHIEGEPTSRVFWMSDRGGAMRGIVHRDGAVYVTEIPVVAVDGAIAQVPGERVRARKVDAASDFVDREFSCAQDTTFAKPIEIFKQADKVLSHAKLAASVPVDPAGMQRVASMIVDTDYELVQKLGGADSASDYITGLMGYVSSIYQAEVNTSLEISRLYIRDSIDDPWRASTASAILFEVQDYWNQPPYSTQPRDFVHFLSGKDAGGGVAFVDVLGMEEKDWSYSISTGIVGKFSPENPQVIWDSYVVAHEIGHNFGSPHTHEYAGIGEERPVDCCYVDASDDYCYATNGNRTGIGQLPGLNSLTGGVARRGAGTIMSYCQLVSPGGLENISMNMGTQHTQGVLPERVPQLMASNAALYLPLVQKINMLTVEVHASAGTGGSISPSGEILVAQGEVMGFTVTPDSGFQIGSVTGCTGTLLGNTYTTGRIQSACTVHASFVPDTRSVSLQVTHTGRGAVQLSDTGEVELQADGSMLFKFSVGASVILTAMPDAGYAFGQWSGACAGQANPCHLVLTESMSAGAVFGALKLGDSAEFVRQQYRDFLWRQANEADILWWQGQLDAGVLQPEELVEIFLNSDEFNGAIAPIARLYFAYFDRIPDSVGLRFWIESVLGSGSLEAVSKAFASSNEFLERYGQLNDADFIERVYQNVMARPSDSTGKQFWQSQLENGISRGQMMIDFSESAEYRQRKSADVFVVMAYVGMLQRSPDQGGFDYWVNQIRLGGLATGLIAGILASPEYLARF</sequence>
<dbReference type="Pfam" id="PF18998">
    <property type="entry name" value="Flg_new_2"/>
    <property type="match status" value="2"/>
</dbReference>